<dbReference type="EMBL" id="FUHU01000043">
    <property type="protein sequence ID" value="SJM65816.1"/>
    <property type="molecule type" value="Genomic_DNA"/>
</dbReference>
<keyword evidence="3" id="KW-1185">Reference proteome</keyword>
<sequence length="43" mass="4903">MGVIGLTVYFLMWPVLVGATLFVIARGFFKDWREARKNGESII</sequence>
<dbReference type="RefSeq" id="WP_234988559.1">
    <property type="nucleotide sequence ID" value="NZ_FUHU01000043.1"/>
</dbReference>
<dbReference type="InterPro" id="IPR049820">
    <property type="entry name" value="Trnsprt_adja_ssu-like"/>
</dbReference>
<reference evidence="2 3" key="1">
    <citation type="submission" date="2017-02" db="EMBL/GenBank/DDBJ databases">
        <authorList>
            <person name="Peterson S.W."/>
        </authorList>
    </citation>
    <scope>NUCLEOTIDE SEQUENCE [LARGE SCALE GENOMIC DNA]</scope>
    <source>
        <strain evidence="2 3">LMG 22410</strain>
    </source>
</reference>
<keyword evidence="1" id="KW-0472">Membrane</keyword>
<evidence type="ECO:0000256" key="1">
    <source>
        <dbReference type="SAM" id="Phobius"/>
    </source>
</evidence>
<protein>
    <submittedName>
        <fullName evidence="2">Uncharacterized protein</fullName>
    </submittedName>
</protein>
<proteinExistence type="predicted"/>
<evidence type="ECO:0000313" key="3">
    <source>
        <dbReference type="Proteomes" id="UP000195787"/>
    </source>
</evidence>
<gene>
    <name evidence="2" type="ORF">CZ674_10800</name>
</gene>
<dbReference type="Proteomes" id="UP000195787">
    <property type="component" value="Unassembled WGS sequence"/>
</dbReference>
<name>A0A1R4GCA6_9MICO</name>
<dbReference type="NCBIfam" id="NF038354">
    <property type="entry name" value="trnsprt_adja_43"/>
    <property type="match status" value="1"/>
</dbReference>
<keyword evidence="1" id="KW-1133">Transmembrane helix</keyword>
<feature type="transmembrane region" description="Helical" evidence="1">
    <location>
        <begin position="6"/>
        <end position="29"/>
    </location>
</feature>
<keyword evidence="1" id="KW-0812">Transmembrane</keyword>
<accession>A0A1R4GCA6</accession>
<dbReference type="AlphaFoldDB" id="A0A1R4GCA6"/>
<organism evidence="2 3">
    <name type="scientific">Agrococcus casei LMG 22410</name>
    <dbReference type="NCBI Taxonomy" id="1255656"/>
    <lineage>
        <taxon>Bacteria</taxon>
        <taxon>Bacillati</taxon>
        <taxon>Actinomycetota</taxon>
        <taxon>Actinomycetes</taxon>
        <taxon>Micrococcales</taxon>
        <taxon>Microbacteriaceae</taxon>
        <taxon>Agrococcus</taxon>
    </lineage>
</organism>
<evidence type="ECO:0000313" key="2">
    <source>
        <dbReference type="EMBL" id="SJM65816.1"/>
    </source>
</evidence>
<dbReference type="GeneID" id="303174350"/>